<dbReference type="PROSITE" id="PS51482">
    <property type="entry name" value="DEGV"/>
    <property type="match status" value="1"/>
</dbReference>
<dbReference type="NCBIfam" id="TIGR00762">
    <property type="entry name" value="DegV"/>
    <property type="match status" value="1"/>
</dbReference>
<dbReference type="STRING" id="766136.BHF68_08300"/>
<evidence type="ECO:0000256" key="2">
    <source>
        <dbReference type="ARBA" id="ARBA00023121"/>
    </source>
</evidence>
<keyword evidence="4" id="KW-1185">Reference proteome</keyword>
<evidence type="ECO:0000256" key="1">
    <source>
        <dbReference type="ARBA" id="ARBA00003238"/>
    </source>
</evidence>
<dbReference type="InterPro" id="IPR050270">
    <property type="entry name" value="DegV_domain_contain"/>
</dbReference>
<protein>
    <submittedName>
        <fullName evidence="3">Fatty acid-binding protein DegV</fullName>
    </submittedName>
</protein>
<dbReference type="Proteomes" id="UP000094296">
    <property type="component" value="Unassembled WGS sequence"/>
</dbReference>
<evidence type="ECO:0000313" key="4">
    <source>
        <dbReference type="Proteomes" id="UP000094296"/>
    </source>
</evidence>
<gene>
    <name evidence="3" type="ORF">BHF68_08300</name>
</gene>
<accession>A0A1E5G166</accession>
<dbReference type="SUPFAM" id="SSF82549">
    <property type="entry name" value="DAK1/DegV-like"/>
    <property type="match status" value="1"/>
</dbReference>
<organism evidence="3 4">
    <name type="scientific">Desulfuribacillus alkaliarsenatis</name>
    <dbReference type="NCBI Taxonomy" id="766136"/>
    <lineage>
        <taxon>Bacteria</taxon>
        <taxon>Bacillati</taxon>
        <taxon>Bacillota</taxon>
        <taxon>Desulfuribacillia</taxon>
        <taxon>Desulfuribacillales</taxon>
        <taxon>Desulfuribacillaceae</taxon>
        <taxon>Desulfuribacillus</taxon>
    </lineage>
</organism>
<dbReference type="Gene3D" id="3.30.1180.10">
    <property type="match status" value="1"/>
</dbReference>
<dbReference type="PANTHER" id="PTHR33434:SF3">
    <property type="entry name" value="DEGV DOMAIN-CONTAINING PROTEIN YITS"/>
    <property type="match status" value="1"/>
</dbReference>
<dbReference type="RefSeq" id="WP_069643642.1">
    <property type="nucleotide sequence ID" value="NZ_MIJE01000031.1"/>
</dbReference>
<comment type="caution">
    <text evidence="3">The sequence shown here is derived from an EMBL/GenBank/DDBJ whole genome shotgun (WGS) entry which is preliminary data.</text>
</comment>
<dbReference type="Gene3D" id="2.20.28.50">
    <property type="entry name" value="degv family protein"/>
    <property type="match status" value="1"/>
</dbReference>
<dbReference type="InterPro" id="IPR003797">
    <property type="entry name" value="DegV"/>
</dbReference>
<evidence type="ECO:0000313" key="3">
    <source>
        <dbReference type="EMBL" id="OEF96633.1"/>
    </source>
</evidence>
<proteinExistence type="predicted"/>
<keyword evidence="2" id="KW-0446">Lipid-binding</keyword>
<dbReference type="Gene3D" id="3.40.50.10440">
    <property type="entry name" value="Dihydroxyacetone kinase, domain 1"/>
    <property type="match status" value="1"/>
</dbReference>
<reference evidence="3 4" key="1">
    <citation type="submission" date="2016-09" db="EMBL/GenBank/DDBJ databases">
        <title>Draft genome sequence for the type strain of Desulfuribacillus alkaliarsenatis AHT28, an obligately anaerobic, sulfidogenic bacterium isolated from Russian soda lake sediments.</title>
        <authorList>
            <person name="Abin C.A."/>
            <person name="Hollibaugh J.T."/>
        </authorList>
    </citation>
    <scope>NUCLEOTIDE SEQUENCE [LARGE SCALE GENOMIC DNA]</scope>
    <source>
        <strain evidence="3 4">AHT28</strain>
    </source>
</reference>
<dbReference type="PANTHER" id="PTHR33434">
    <property type="entry name" value="DEGV DOMAIN-CONTAINING PROTEIN DR_1986-RELATED"/>
    <property type="match status" value="1"/>
</dbReference>
<dbReference type="AlphaFoldDB" id="A0A1E5G166"/>
<dbReference type="Pfam" id="PF02645">
    <property type="entry name" value="DegV"/>
    <property type="match status" value="1"/>
</dbReference>
<name>A0A1E5G166_9FIRM</name>
<sequence>MATTILIDSCCDLPHTYITENELTVAKFPFVFKGKTYEDDFGNTISYKDFYDGVRNGEMPTTAQINIYQYEETFRSILEKGHDIIYISFSFALSGSYKNAHTAKNNLLEEFSDASIDIIDSRCASIGEGLLCYHAIELLKSGASKDELINWLENNRNRLNHFFTVSDLNHLKRGGRISGAAAAIGTVLNINPMLTVDKEGKLKVVSKIRGRKKSLKALVEMFEERVENPENQTIAICHGDCEEDARKVEELIRSSYNIKDVIINNVGPVIGAHTGPNIVGLCFLGKERA</sequence>
<comment type="function">
    <text evidence="1">May bind long-chain fatty acids, such as palmitate, and may play a role in lipid transport or fatty acid metabolism.</text>
</comment>
<dbReference type="EMBL" id="MIJE01000031">
    <property type="protein sequence ID" value="OEF96633.1"/>
    <property type="molecule type" value="Genomic_DNA"/>
</dbReference>
<dbReference type="InterPro" id="IPR043168">
    <property type="entry name" value="DegV_C"/>
</dbReference>
<dbReference type="OrthoDB" id="9780660at2"/>
<dbReference type="GO" id="GO:0008289">
    <property type="term" value="F:lipid binding"/>
    <property type="evidence" value="ECO:0007669"/>
    <property type="project" value="UniProtKB-KW"/>
</dbReference>